<comment type="caution">
    <text evidence="8">The sequence shown here is derived from an EMBL/GenBank/DDBJ whole genome shotgun (WGS) entry which is preliminary data.</text>
</comment>
<evidence type="ECO:0000313" key="9">
    <source>
        <dbReference type="Proteomes" id="UP000241890"/>
    </source>
</evidence>
<evidence type="ECO:0000259" key="7">
    <source>
        <dbReference type="PROSITE" id="PS50259"/>
    </source>
</evidence>
<dbReference type="Proteomes" id="UP000241890">
    <property type="component" value="Unassembled WGS sequence"/>
</dbReference>
<dbReference type="PROSITE" id="PS50259">
    <property type="entry name" value="G_PROTEIN_RECEP_F3_4"/>
    <property type="match status" value="1"/>
</dbReference>
<organism evidence="8 9">
    <name type="scientific">Hondaea fermentalgiana</name>
    <dbReference type="NCBI Taxonomy" id="2315210"/>
    <lineage>
        <taxon>Eukaryota</taxon>
        <taxon>Sar</taxon>
        <taxon>Stramenopiles</taxon>
        <taxon>Bigyra</taxon>
        <taxon>Labyrinthulomycetes</taxon>
        <taxon>Thraustochytrida</taxon>
        <taxon>Thraustochytriidae</taxon>
        <taxon>Hondaea</taxon>
    </lineage>
</organism>
<evidence type="ECO:0000256" key="2">
    <source>
        <dbReference type="ARBA" id="ARBA00022692"/>
    </source>
</evidence>
<dbReference type="InParanoid" id="A0A2R5G038"/>
<evidence type="ECO:0000313" key="8">
    <source>
        <dbReference type="EMBL" id="GBG24387.1"/>
    </source>
</evidence>
<accession>A0A2R5G038</accession>
<keyword evidence="9" id="KW-1185">Reference proteome</keyword>
<comment type="subcellular location">
    <subcellularLocation>
        <location evidence="1">Membrane</location>
        <topology evidence="1">Multi-pass membrane protein</topology>
    </subcellularLocation>
</comment>
<feature type="transmembrane region" description="Helical" evidence="6">
    <location>
        <begin position="319"/>
        <end position="341"/>
    </location>
</feature>
<keyword evidence="4 6" id="KW-0472">Membrane</keyword>
<dbReference type="AlphaFoldDB" id="A0A2R5G038"/>
<feature type="transmembrane region" description="Helical" evidence="6">
    <location>
        <begin position="78"/>
        <end position="101"/>
    </location>
</feature>
<dbReference type="GO" id="GO:0004930">
    <property type="term" value="F:G protein-coupled receptor activity"/>
    <property type="evidence" value="ECO:0007669"/>
    <property type="project" value="InterPro"/>
</dbReference>
<evidence type="ECO:0000256" key="5">
    <source>
        <dbReference type="SAM" id="MobiDB-lite"/>
    </source>
</evidence>
<dbReference type="Pfam" id="PF00003">
    <property type="entry name" value="7tm_3"/>
    <property type="match status" value="1"/>
</dbReference>
<feature type="transmembrane region" description="Helical" evidence="6">
    <location>
        <begin position="166"/>
        <end position="184"/>
    </location>
</feature>
<reference evidence="8 9" key="1">
    <citation type="submission" date="2017-12" db="EMBL/GenBank/DDBJ databases">
        <title>Sequencing, de novo assembly and annotation of complete genome of a new Thraustochytrid species, strain FCC1311.</title>
        <authorList>
            <person name="Sedici K."/>
            <person name="Godart F."/>
            <person name="Aiese Cigliano R."/>
            <person name="Sanseverino W."/>
            <person name="Barakat M."/>
            <person name="Ortet P."/>
            <person name="Marechal E."/>
            <person name="Cagnac O."/>
            <person name="Amato A."/>
        </authorList>
    </citation>
    <scope>NUCLEOTIDE SEQUENCE [LARGE SCALE GENOMIC DNA]</scope>
</reference>
<feature type="transmembrane region" description="Helical" evidence="6">
    <location>
        <begin position="113"/>
        <end position="138"/>
    </location>
</feature>
<dbReference type="EMBL" id="BEYU01000005">
    <property type="protein sequence ID" value="GBG24387.1"/>
    <property type="molecule type" value="Genomic_DNA"/>
</dbReference>
<feature type="domain" description="G-protein coupled receptors family 3 profile" evidence="7">
    <location>
        <begin position="49"/>
        <end position="339"/>
    </location>
</feature>
<feature type="compositionally biased region" description="Polar residues" evidence="5">
    <location>
        <begin position="361"/>
        <end position="395"/>
    </location>
</feature>
<feature type="region of interest" description="Disordered" evidence="5">
    <location>
        <begin position="361"/>
        <end position="418"/>
    </location>
</feature>
<feature type="transmembrane region" description="Helical" evidence="6">
    <location>
        <begin position="214"/>
        <end position="235"/>
    </location>
</feature>
<keyword evidence="3 6" id="KW-1133">Transmembrane helix</keyword>
<feature type="compositionally biased region" description="Polar residues" evidence="5">
    <location>
        <begin position="407"/>
        <end position="418"/>
    </location>
</feature>
<evidence type="ECO:0000256" key="3">
    <source>
        <dbReference type="ARBA" id="ARBA00022989"/>
    </source>
</evidence>
<dbReference type="GO" id="GO:0016020">
    <property type="term" value="C:membrane"/>
    <property type="evidence" value="ECO:0007669"/>
    <property type="project" value="UniProtKB-SubCell"/>
</dbReference>
<protein>
    <recommendedName>
        <fullName evidence="7">G-protein coupled receptors family 3 profile domain-containing protein</fullName>
    </recommendedName>
</protein>
<feature type="transmembrane region" description="Helical" evidence="6">
    <location>
        <begin position="47"/>
        <end position="66"/>
    </location>
</feature>
<evidence type="ECO:0000256" key="6">
    <source>
        <dbReference type="SAM" id="Phobius"/>
    </source>
</evidence>
<gene>
    <name evidence="8" type="ORF">FCC1311_006052</name>
</gene>
<evidence type="ECO:0000256" key="4">
    <source>
        <dbReference type="ARBA" id="ARBA00023136"/>
    </source>
</evidence>
<dbReference type="InterPro" id="IPR017978">
    <property type="entry name" value="GPCR_3_C"/>
</dbReference>
<sequence length="418" mass="47183">MAFCEGDHYYDVFDPRENETARAECIMSAQWSDFEWVQPYNSKSEKVFLVVGIVTIAISVGLMVFFHKHRATKVMKASRIFAFGVLSGFIVLILGLFMWPLQSNEAVCFVKPWFLALGFGLVGGALLSRLYHLYYFFWLSNNPNRPIRELLQYQTPEKAQSRDQRLRLYFVGIIILELLLILIMESVPASRPNVNYECCPVDEKVYTVCQFSDAFGWTAFVVNLVPIIMGLFFLIRVHQLHHQISKSVAKKKRQDAETSAASRFSDGASAEEQIKAALDRELKRFRPIEIILFWVAFCGVVLTIIGYTGLVLESMDGRLAYYCLRGIMFITIVWLCLYRIFKPMVDEINIIANPARTAETNPNVTPKTSYNATNTGSAAKPSTQPETTGATTSDTVAPEAEIAENPAKTSSYTEMTAV</sequence>
<evidence type="ECO:0000256" key="1">
    <source>
        <dbReference type="ARBA" id="ARBA00004141"/>
    </source>
</evidence>
<proteinExistence type="predicted"/>
<keyword evidence="2 6" id="KW-0812">Transmembrane</keyword>
<name>A0A2R5G038_9STRA</name>
<feature type="transmembrane region" description="Helical" evidence="6">
    <location>
        <begin position="290"/>
        <end position="307"/>
    </location>
</feature>